<dbReference type="HAMAP" id="MF_02088">
    <property type="entry name" value="Q_prec_transport"/>
    <property type="match status" value="1"/>
</dbReference>
<dbReference type="EMBL" id="JAALFE010000003">
    <property type="protein sequence ID" value="NGQ90107.1"/>
    <property type="molecule type" value="Genomic_DNA"/>
</dbReference>
<dbReference type="RefSeq" id="WP_165047347.1">
    <property type="nucleotide sequence ID" value="NZ_JAALFE010000003.1"/>
</dbReference>
<gene>
    <name evidence="2" type="ORF">G5V65_04305</name>
</gene>
<feature type="transmembrane region" description="Helical" evidence="1">
    <location>
        <begin position="7"/>
        <end position="24"/>
    </location>
</feature>
<name>A0A6M1TPZ2_9RHOB</name>
<evidence type="ECO:0000313" key="2">
    <source>
        <dbReference type="EMBL" id="NGQ90107.1"/>
    </source>
</evidence>
<comment type="similarity">
    <text evidence="1">Belongs to the vitamin uptake transporter (VUT/ECF) (TC 2.A.88) family. Q precursor transporter subfamily.</text>
</comment>
<evidence type="ECO:0000256" key="1">
    <source>
        <dbReference type="HAMAP-Rule" id="MF_02088"/>
    </source>
</evidence>
<keyword evidence="1" id="KW-0813">Transport</keyword>
<keyword evidence="1" id="KW-0472">Membrane</keyword>
<keyword evidence="1" id="KW-0812">Transmembrane</keyword>
<reference evidence="2 3" key="1">
    <citation type="submission" date="2020-02" db="EMBL/GenBank/DDBJ databases">
        <title>Rhodobacter translucens sp. nov., a novel bacterium isolated from activated sludge.</title>
        <authorList>
            <person name="Liu J."/>
        </authorList>
    </citation>
    <scope>NUCLEOTIDE SEQUENCE [LARGE SCALE GENOMIC DNA]</scope>
    <source>
        <strain evidence="2 3">HX-7-19</strain>
    </source>
</reference>
<feature type="transmembrane region" description="Helical" evidence="1">
    <location>
        <begin position="60"/>
        <end position="80"/>
    </location>
</feature>
<feature type="transmembrane region" description="Helical" evidence="1">
    <location>
        <begin position="30"/>
        <end position="48"/>
    </location>
</feature>
<evidence type="ECO:0000313" key="3">
    <source>
        <dbReference type="Proteomes" id="UP000474758"/>
    </source>
</evidence>
<comment type="subcellular location">
    <subcellularLocation>
        <location evidence="1">Cell inner membrane</location>
        <topology evidence="1">Multi-pass membrane protein</topology>
    </subcellularLocation>
</comment>
<comment type="function">
    <text evidence="1">Involved in the import of queuosine (Q) precursors, required for Q precursor salvage.</text>
</comment>
<dbReference type="PANTHER" id="PTHR34300:SF1">
    <property type="entry name" value="QUEUOSINE PRECURSOR TRANSPORTER"/>
    <property type="match status" value="1"/>
</dbReference>
<dbReference type="Pfam" id="PF02592">
    <property type="entry name" value="Vut_1"/>
    <property type="match status" value="1"/>
</dbReference>
<dbReference type="AlphaFoldDB" id="A0A6M1TPZ2"/>
<proteinExistence type="inferred from homology"/>
<keyword evidence="3" id="KW-1185">Reference proteome</keyword>
<dbReference type="GO" id="GO:0022857">
    <property type="term" value="F:transmembrane transporter activity"/>
    <property type="evidence" value="ECO:0007669"/>
    <property type="project" value="UniProtKB-UniRule"/>
</dbReference>
<dbReference type="GO" id="GO:0005886">
    <property type="term" value="C:plasma membrane"/>
    <property type="evidence" value="ECO:0007669"/>
    <property type="project" value="UniProtKB-SubCell"/>
</dbReference>
<keyword evidence="1" id="KW-0997">Cell inner membrane</keyword>
<keyword evidence="1" id="KW-1133">Transmembrane helix</keyword>
<keyword evidence="1" id="KW-1003">Cell membrane</keyword>
<feature type="transmembrane region" description="Helical" evidence="1">
    <location>
        <begin position="86"/>
        <end position="104"/>
    </location>
</feature>
<organism evidence="2 3">
    <name type="scientific">Paragemmobacter kunshanensis</name>
    <dbReference type="NCBI Taxonomy" id="2583234"/>
    <lineage>
        <taxon>Bacteria</taxon>
        <taxon>Pseudomonadati</taxon>
        <taxon>Pseudomonadota</taxon>
        <taxon>Alphaproteobacteria</taxon>
        <taxon>Rhodobacterales</taxon>
        <taxon>Paracoccaceae</taxon>
        <taxon>Paragemmobacter</taxon>
    </lineage>
</organism>
<protein>
    <recommendedName>
        <fullName evidence="1">Probable queuosine precursor transporter</fullName>
        <shortName evidence="1">Q precursor transporter</shortName>
    </recommendedName>
</protein>
<accession>A0A6M1TPZ2</accession>
<feature type="transmembrane region" description="Helical" evidence="1">
    <location>
        <begin position="125"/>
        <end position="148"/>
    </location>
</feature>
<dbReference type="NCBIfam" id="TIGR00697">
    <property type="entry name" value="queuosine precursor transporter"/>
    <property type="match status" value="1"/>
</dbReference>
<dbReference type="InterPro" id="IPR003744">
    <property type="entry name" value="YhhQ"/>
</dbReference>
<comment type="caution">
    <text evidence="2">The sequence shown here is derived from an EMBL/GenBank/DDBJ whole genome shotgun (WGS) entry which is preliminary data.</text>
</comment>
<sequence>MTRISLYGVFAMAIVVVASNILVQHPIGTWLTWGAFTYPLAFLVSDVVNRLEGPAAARRVVYAGFATGLICSVIGTQIMGEFGPLVTLRVAIGSGIAFLVAQLTDVQIFDRLRQQAWWKAPFLSTLIGSTIDTLIFFTIAFSAGLAFLEPGNDVSWAAEPMALLGFGPMVPFWVSLGFADLLVKIAVDVIALLPFRLAIHRFAAKVA</sequence>
<dbReference type="PANTHER" id="PTHR34300">
    <property type="entry name" value="QUEUOSINE PRECURSOR TRANSPORTER-RELATED"/>
    <property type="match status" value="1"/>
</dbReference>
<feature type="transmembrane region" description="Helical" evidence="1">
    <location>
        <begin position="168"/>
        <end position="195"/>
    </location>
</feature>
<dbReference type="Proteomes" id="UP000474758">
    <property type="component" value="Unassembled WGS sequence"/>
</dbReference>